<organism evidence="4 5">
    <name type="scientific">Bacillus arachidis</name>
    <dbReference type="NCBI Taxonomy" id="2819290"/>
    <lineage>
        <taxon>Bacteria</taxon>
        <taxon>Bacillati</taxon>
        <taxon>Bacillota</taxon>
        <taxon>Bacilli</taxon>
        <taxon>Bacillales</taxon>
        <taxon>Bacillaceae</taxon>
        <taxon>Bacillus</taxon>
    </lineage>
</organism>
<accession>A0ABS3P2T6</accession>
<keyword evidence="1" id="KW-0175">Coiled coil</keyword>
<keyword evidence="2" id="KW-1133">Transmembrane helix</keyword>
<feature type="chain" id="PRO_5047211787" evidence="3">
    <location>
        <begin position="31"/>
        <end position="361"/>
    </location>
</feature>
<dbReference type="RefSeq" id="WP_208018857.1">
    <property type="nucleotide sequence ID" value="NZ_JAGDQJ010000026.1"/>
</dbReference>
<feature type="signal peptide" evidence="3">
    <location>
        <begin position="1"/>
        <end position="30"/>
    </location>
</feature>
<dbReference type="Gene3D" id="1.20.1170.10">
    <property type="match status" value="1"/>
</dbReference>
<protein>
    <submittedName>
        <fullName evidence="4">HBL/NHE enterotoxin family protein</fullName>
    </submittedName>
</protein>
<keyword evidence="2" id="KW-0472">Membrane</keyword>
<dbReference type="PANTHER" id="PTHR38443">
    <property type="match status" value="1"/>
</dbReference>
<dbReference type="Pfam" id="PF05791">
    <property type="entry name" value="Bacillus_HBL"/>
    <property type="match status" value="1"/>
</dbReference>
<keyword evidence="5" id="KW-1185">Reference proteome</keyword>
<dbReference type="Proteomes" id="UP000677611">
    <property type="component" value="Unassembled WGS sequence"/>
</dbReference>
<dbReference type="PANTHER" id="PTHR38443:SF2">
    <property type="entry name" value="NON-HEMOLYTIC ENTEROTOXIN LYTIC COMPONENT L1"/>
    <property type="match status" value="1"/>
</dbReference>
<feature type="coiled-coil region" evidence="1">
    <location>
        <begin position="247"/>
        <end position="281"/>
    </location>
</feature>
<name>A0ABS3P2T6_9BACI</name>
<proteinExistence type="predicted"/>
<keyword evidence="3" id="KW-0732">Signal</keyword>
<feature type="transmembrane region" description="Helical" evidence="2">
    <location>
        <begin position="228"/>
        <end position="248"/>
    </location>
</feature>
<keyword evidence="2" id="KW-0812">Transmembrane</keyword>
<evidence type="ECO:0000313" key="4">
    <source>
        <dbReference type="EMBL" id="MBO1627487.1"/>
    </source>
</evidence>
<evidence type="ECO:0000256" key="3">
    <source>
        <dbReference type="SAM" id="SignalP"/>
    </source>
</evidence>
<gene>
    <name evidence="4" type="ORF">J4P90_20110</name>
</gene>
<evidence type="ECO:0000256" key="1">
    <source>
        <dbReference type="SAM" id="Coils"/>
    </source>
</evidence>
<dbReference type="EMBL" id="JAGDQJ010000026">
    <property type="protein sequence ID" value="MBO1627487.1"/>
    <property type="molecule type" value="Genomic_DNA"/>
</dbReference>
<dbReference type="CDD" id="cd22653">
    <property type="entry name" value="ClyA_HblB-like"/>
    <property type="match status" value="1"/>
</dbReference>
<comment type="caution">
    <text evidence="4">The sequence shown here is derived from an EMBL/GenBank/DDBJ whole genome shotgun (WGS) entry which is preliminary data.</text>
</comment>
<reference evidence="4 5" key="1">
    <citation type="submission" date="2021-03" db="EMBL/GenBank/DDBJ databases">
        <title>Identification of novel Bacillus strains.</title>
        <authorList>
            <person name="Xiao Z."/>
            <person name="Li Y."/>
            <person name="Shen J."/>
        </authorList>
    </citation>
    <scope>NUCLEOTIDE SEQUENCE [LARGE SCALE GENOMIC DNA]</scope>
    <source>
        <strain evidence="4 5">SY8</strain>
    </source>
</reference>
<evidence type="ECO:0000256" key="2">
    <source>
        <dbReference type="SAM" id="Phobius"/>
    </source>
</evidence>
<dbReference type="InterPro" id="IPR008414">
    <property type="entry name" value="HBL"/>
</dbReference>
<dbReference type="SUPFAM" id="SSF58100">
    <property type="entry name" value="Bacterial hemolysins"/>
    <property type="match status" value="1"/>
</dbReference>
<dbReference type="InterPro" id="IPR052785">
    <property type="entry name" value="Enterotoxin_cmpnt"/>
</dbReference>
<sequence>MNKKLYKKIALSMAITGMATSSVMPLHTLAAEQTGQSQQQESNSETSLVPEGFKEAIGQMAANTFVMDSYAQTLLKQQQTDLSGISSINGDLRANMIKHQKDAQTNATYWLEDLNPHIMKNAQHIVDYNKAFQIHYKNLLAAINQQDTVSFKNELETLHHSILNNTNEVDELLKKLKAFRNKMLEDTRSFKDDSNQLTSILESTNAGIPYLQHQINSYNDLIKKSNDMIIAGGVLVLFTFGASIAMIATAKSNISSAEQEIQKLQSRISGAQQEVAILTDAKNKTVHMSDTIDTAITALQNISNQWHTIGSKYSKLLTRVGKMNRDDFTFMEEDLNTASDKWEDINNYVNKLFVGAEKMKQ</sequence>
<evidence type="ECO:0000313" key="5">
    <source>
        <dbReference type="Proteomes" id="UP000677611"/>
    </source>
</evidence>